<evidence type="ECO:0000256" key="3">
    <source>
        <dbReference type="SAM" id="MobiDB-lite"/>
    </source>
</evidence>
<dbReference type="EC" id="5.4.99.-" evidence="2"/>
<dbReference type="Pfam" id="PF00849">
    <property type="entry name" value="PseudoU_synth_2"/>
    <property type="match status" value="1"/>
</dbReference>
<reference evidence="5 6" key="2">
    <citation type="journal article" date="2012" name="Open Biol.">
        <title>Characteristics of nucleosomes and linker DNA regions on the genome of the basidiomycete Mixia osmundae revealed by mono- and dinucleosome mapping.</title>
        <authorList>
            <person name="Nishida H."/>
            <person name="Kondo S."/>
            <person name="Matsumoto T."/>
            <person name="Suzuki Y."/>
            <person name="Yoshikawa H."/>
            <person name="Taylor T.D."/>
            <person name="Sugiyama J."/>
        </authorList>
    </citation>
    <scope>NUCLEOTIDE SEQUENCE [LARGE SCALE GENOMIC DNA]</scope>
    <source>
        <strain evidence="6">CBS 9802 / IAM 14324 / JCM 22182 / KY 12970</strain>
    </source>
</reference>
<reference evidence="5 6" key="1">
    <citation type="journal article" date="2011" name="J. Gen. Appl. Microbiol.">
        <title>Draft genome sequencing of the enigmatic basidiomycete Mixia osmundae.</title>
        <authorList>
            <person name="Nishida H."/>
            <person name="Nagatsuka Y."/>
            <person name="Sugiyama J."/>
        </authorList>
    </citation>
    <scope>NUCLEOTIDE SEQUENCE [LARGE SCALE GENOMIC DNA]</scope>
    <source>
        <strain evidence="6">CBS 9802 / IAM 14324 / JCM 22182 / KY 12970</strain>
    </source>
</reference>
<dbReference type="PANTHER" id="PTHR21600:SF40">
    <property type="entry name" value="PSEUDOURIDYLATE SYNTHASE RPUSD2"/>
    <property type="match status" value="1"/>
</dbReference>
<comment type="function">
    <text evidence="2">Responsible for synthesis of pseudouridine from uracil.</text>
</comment>
<protein>
    <recommendedName>
        <fullName evidence="2">Pseudouridine synthase</fullName>
        <ecNumber evidence="2">5.4.99.-</ecNumber>
    </recommendedName>
</protein>
<feature type="domain" description="Pseudouridine synthase RsuA/RluA-like" evidence="4">
    <location>
        <begin position="115"/>
        <end position="263"/>
    </location>
</feature>
<dbReference type="InParanoid" id="G7DWP8"/>
<dbReference type="InterPro" id="IPR050188">
    <property type="entry name" value="RluA_PseudoU_synthase"/>
</dbReference>
<evidence type="ECO:0000313" key="6">
    <source>
        <dbReference type="Proteomes" id="UP000009131"/>
    </source>
</evidence>
<dbReference type="InterPro" id="IPR020103">
    <property type="entry name" value="PsdUridine_synth_cat_dom_sf"/>
</dbReference>
<dbReference type="GO" id="GO:0003723">
    <property type="term" value="F:RNA binding"/>
    <property type="evidence" value="ECO:0007669"/>
    <property type="project" value="InterPro"/>
</dbReference>
<dbReference type="CDD" id="cd02557">
    <property type="entry name" value="PseudoU_synth_ScRIB2"/>
    <property type="match status" value="1"/>
</dbReference>
<feature type="region of interest" description="Disordered" evidence="3">
    <location>
        <begin position="446"/>
        <end position="466"/>
    </location>
</feature>
<dbReference type="HOGENOM" id="CLU_016902_12_0_1"/>
<dbReference type="AlphaFoldDB" id="G7DWP8"/>
<dbReference type="Gene3D" id="3.30.2350.10">
    <property type="entry name" value="Pseudouridine synthase"/>
    <property type="match status" value="1"/>
</dbReference>
<feature type="compositionally biased region" description="Polar residues" evidence="3">
    <location>
        <begin position="452"/>
        <end position="466"/>
    </location>
</feature>
<dbReference type="eggNOG" id="KOG1919">
    <property type="taxonomic scope" value="Eukaryota"/>
</dbReference>
<proteinExistence type="inferred from homology"/>
<evidence type="ECO:0000259" key="4">
    <source>
        <dbReference type="Pfam" id="PF00849"/>
    </source>
</evidence>
<dbReference type="OrthoDB" id="424794at2759"/>
<feature type="compositionally biased region" description="Basic and acidic residues" evidence="3">
    <location>
        <begin position="313"/>
        <end position="339"/>
    </location>
</feature>
<organism evidence="5 6">
    <name type="scientific">Mixia osmundae (strain CBS 9802 / IAM 14324 / JCM 22182 / KY 12970)</name>
    <dbReference type="NCBI Taxonomy" id="764103"/>
    <lineage>
        <taxon>Eukaryota</taxon>
        <taxon>Fungi</taxon>
        <taxon>Dikarya</taxon>
        <taxon>Basidiomycota</taxon>
        <taxon>Pucciniomycotina</taxon>
        <taxon>Mixiomycetes</taxon>
        <taxon>Mixiales</taxon>
        <taxon>Mixiaceae</taxon>
        <taxon>Mixia</taxon>
    </lineage>
</organism>
<evidence type="ECO:0000313" key="5">
    <source>
        <dbReference type="EMBL" id="GAA94995.1"/>
    </source>
</evidence>
<comment type="caution">
    <text evidence="5">The sequence shown here is derived from an EMBL/GenBank/DDBJ whole genome shotgun (WGS) entry which is preliminary data.</text>
</comment>
<comment type="catalytic activity">
    <reaction evidence="2">
        <text>a uridine in RNA = a pseudouridine in RNA</text>
        <dbReference type="Rhea" id="RHEA:48348"/>
        <dbReference type="Rhea" id="RHEA-COMP:12068"/>
        <dbReference type="Rhea" id="RHEA-COMP:12069"/>
        <dbReference type="ChEBI" id="CHEBI:65314"/>
        <dbReference type="ChEBI" id="CHEBI:65315"/>
    </reaction>
</comment>
<dbReference type="InterPro" id="IPR006225">
    <property type="entry name" value="PsdUridine_synth_RluC/D"/>
</dbReference>
<evidence type="ECO:0000256" key="1">
    <source>
        <dbReference type="PIRSR" id="PIRSR606225-1"/>
    </source>
</evidence>
<dbReference type="EMBL" id="BABT02000054">
    <property type="protein sequence ID" value="GAA94995.1"/>
    <property type="molecule type" value="Genomic_DNA"/>
</dbReference>
<dbReference type="Proteomes" id="UP000009131">
    <property type="component" value="Unassembled WGS sequence"/>
</dbReference>
<dbReference type="RefSeq" id="XP_014564781.1">
    <property type="nucleotide sequence ID" value="XM_014709295.1"/>
</dbReference>
<feature type="region of interest" description="Disordered" evidence="3">
    <location>
        <begin position="311"/>
        <end position="348"/>
    </location>
</feature>
<accession>G7DWP8</accession>
<dbReference type="InterPro" id="IPR006145">
    <property type="entry name" value="PsdUridine_synth_RsuA/RluA"/>
</dbReference>
<dbReference type="GO" id="GO:0009982">
    <property type="term" value="F:pseudouridine synthase activity"/>
    <property type="evidence" value="ECO:0007669"/>
    <property type="project" value="InterPro"/>
</dbReference>
<dbReference type="PANTHER" id="PTHR21600">
    <property type="entry name" value="MITOCHONDRIAL RNA PSEUDOURIDINE SYNTHASE"/>
    <property type="match status" value="1"/>
</dbReference>
<feature type="active site" evidence="1">
    <location>
        <position position="157"/>
    </location>
</feature>
<comment type="similarity">
    <text evidence="2">Belongs to the pseudouridine synthase RluA family.</text>
</comment>
<dbReference type="SUPFAM" id="SSF55120">
    <property type="entry name" value="Pseudouridine synthase"/>
    <property type="match status" value="1"/>
</dbReference>
<sequence length="466" mass="52393">MQHLRKAVDDGRPDYREEDGLRKVVPYAYTFQTYVKQRWKGRKILEIFSTEFRDRSPAYYAFALEQGVVRVNDGVIGPDFVLVDGQLISNVIHRHEPPVAAGPIQILARDDVRGILVVVKPGSMPVHPTGRYNHNTLLHILKYEHGFEGVYTNNRLDRLTSGVMVCGMTPKAMSRLGELFGTEGAVRKYYVCRVVGCFPEEQVISEEPLLCIDRQIGISVVHPEGRPSKTIFQRLSYHAGTDTSVLHCQPVTGRSHQIRVHLQYMGFPIANDPVYNSTTAWGKGNGKGGVFIDASNLGKAPTMQTAIEQSIASHKDQQEQNGRKTKRDMPGRPPPKEGGEEPGYGSGVDLSAEARHAIITLRKHKDMDDRFARERDMTLAPSRGFVSNDNDLTKDVLHDADGPYCVRCHLPLLPDPRPDQLFIWLHALRYSSEDWDYSSELPTWAREDWQPDANTSKHVTGGSQNE</sequence>
<evidence type="ECO:0000256" key="2">
    <source>
        <dbReference type="RuleBase" id="RU362028"/>
    </source>
</evidence>
<gene>
    <name evidence="5" type="primary">Mo01650</name>
    <name evidence="5" type="ORF">E5Q_01650</name>
</gene>
<dbReference type="NCBIfam" id="TIGR00005">
    <property type="entry name" value="rluA_subfam"/>
    <property type="match status" value="1"/>
</dbReference>
<keyword evidence="2" id="KW-0413">Isomerase</keyword>
<name>G7DWP8_MIXOS</name>
<keyword evidence="6" id="KW-1185">Reference proteome</keyword>
<dbReference type="FunCoup" id="G7DWP8">
    <property type="interactions" value="285"/>
</dbReference>
<dbReference type="STRING" id="764103.G7DWP8"/>
<dbReference type="OMA" id="EYVARCK"/>
<dbReference type="GO" id="GO:0000455">
    <property type="term" value="P:enzyme-directed rRNA pseudouridine synthesis"/>
    <property type="evidence" value="ECO:0007669"/>
    <property type="project" value="TreeGrafter"/>
</dbReference>